<evidence type="ECO:0000313" key="6">
    <source>
        <dbReference type="Proteomes" id="UP000050482"/>
    </source>
</evidence>
<feature type="transmembrane region" description="Helical" evidence="3">
    <location>
        <begin position="222"/>
        <end position="243"/>
    </location>
</feature>
<comment type="subcellular location">
    <subcellularLocation>
        <location evidence="1">Endomembrane system</location>
        <topology evidence="1">Multi-pass membrane protein</topology>
    </subcellularLocation>
</comment>
<dbReference type="SUPFAM" id="SSF103481">
    <property type="entry name" value="Multidrug resistance efflux transporter EmrE"/>
    <property type="match status" value="1"/>
</dbReference>
<feature type="transmembrane region" description="Helical" evidence="3">
    <location>
        <begin position="110"/>
        <end position="126"/>
    </location>
</feature>
<keyword evidence="6" id="KW-1185">Reference proteome</keyword>
<feature type="transmembrane region" description="Helical" evidence="3">
    <location>
        <begin position="65"/>
        <end position="90"/>
    </location>
</feature>
<dbReference type="RefSeq" id="WP_054968523.1">
    <property type="nucleotide sequence ID" value="NZ_LJCO01000033.1"/>
</dbReference>
<protein>
    <recommendedName>
        <fullName evidence="4">EamA domain-containing protein</fullName>
    </recommendedName>
</protein>
<feature type="domain" description="EamA" evidence="4">
    <location>
        <begin position="133"/>
        <end position="266"/>
    </location>
</feature>
<proteinExistence type="inferred from homology"/>
<dbReference type="PATRIC" id="fig|471514.4.peg.3733"/>
<dbReference type="InterPro" id="IPR037185">
    <property type="entry name" value="EmrE-like"/>
</dbReference>
<comment type="caution">
    <text evidence="5">The sequence shown here is derived from an EMBL/GenBank/DDBJ whole genome shotgun (WGS) entry which is preliminary data.</text>
</comment>
<accession>A0A0P9EM61</accession>
<feature type="transmembrane region" description="Helical" evidence="3">
    <location>
        <begin position="197"/>
        <end position="216"/>
    </location>
</feature>
<feature type="transmembrane region" description="Helical" evidence="3">
    <location>
        <begin position="29"/>
        <end position="53"/>
    </location>
</feature>
<dbReference type="Proteomes" id="UP000050482">
    <property type="component" value="Unassembled WGS sequence"/>
</dbReference>
<sequence>MVIVAFLAGLRILTLTVERVSLNRLGQSGAGSLATMGVGFGGAAVVLVVMSLFSETPIPFTTTFWTGALYALAFGLYTASLVRGPIGLVSPWSNATVVLLWMYHPLNSEGAWWGLALFVVGVLILTHKQFNRAVLMMLASDVVLALARVMDVRHSGHAPVSYAAGMFIAISLWILVPVVMSGQHKTIGPLIQKQPGWSFVAATSNAAAYLSVFTLLRWLHPAIVEAFSALASSLAAFVGVFFFHEKQGTRKIISSILVTVGTILLLLG</sequence>
<keyword evidence="3" id="KW-1133">Transmembrane helix</keyword>
<dbReference type="EMBL" id="LJCO01000033">
    <property type="protein sequence ID" value="KPV44430.1"/>
    <property type="molecule type" value="Genomic_DNA"/>
</dbReference>
<name>A0A0P9EM61_9BACL</name>
<dbReference type="Pfam" id="PF00892">
    <property type="entry name" value="EamA"/>
    <property type="match status" value="1"/>
</dbReference>
<evidence type="ECO:0000256" key="2">
    <source>
        <dbReference type="ARBA" id="ARBA00007362"/>
    </source>
</evidence>
<dbReference type="AlphaFoldDB" id="A0A0P9EM61"/>
<feature type="transmembrane region" description="Helical" evidence="3">
    <location>
        <begin position="133"/>
        <end position="150"/>
    </location>
</feature>
<keyword evidence="3" id="KW-0812">Transmembrane</keyword>
<gene>
    <name evidence="5" type="ORF">AN477_07400</name>
</gene>
<evidence type="ECO:0000256" key="3">
    <source>
        <dbReference type="SAM" id="Phobius"/>
    </source>
</evidence>
<reference evidence="5 6" key="1">
    <citation type="submission" date="2015-09" db="EMBL/GenBank/DDBJ databases">
        <title>Draft genome sequence of Alicyclobacillus ferrooxydans DSM 22381.</title>
        <authorList>
            <person name="Hemp J."/>
        </authorList>
    </citation>
    <scope>NUCLEOTIDE SEQUENCE [LARGE SCALE GENOMIC DNA]</scope>
    <source>
        <strain evidence="5 6">TC-34</strain>
    </source>
</reference>
<evidence type="ECO:0000259" key="4">
    <source>
        <dbReference type="Pfam" id="PF00892"/>
    </source>
</evidence>
<dbReference type="InterPro" id="IPR000620">
    <property type="entry name" value="EamA_dom"/>
</dbReference>
<organism evidence="5 6">
    <name type="scientific">Alicyclobacillus ferrooxydans</name>
    <dbReference type="NCBI Taxonomy" id="471514"/>
    <lineage>
        <taxon>Bacteria</taxon>
        <taxon>Bacillati</taxon>
        <taxon>Bacillota</taxon>
        <taxon>Bacilli</taxon>
        <taxon>Bacillales</taxon>
        <taxon>Alicyclobacillaceae</taxon>
        <taxon>Alicyclobacillus</taxon>
    </lineage>
</organism>
<evidence type="ECO:0000256" key="1">
    <source>
        <dbReference type="ARBA" id="ARBA00004127"/>
    </source>
</evidence>
<feature type="transmembrane region" description="Helical" evidence="3">
    <location>
        <begin position="156"/>
        <end position="176"/>
    </location>
</feature>
<dbReference type="GO" id="GO:0016020">
    <property type="term" value="C:membrane"/>
    <property type="evidence" value="ECO:0007669"/>
    <property type="project" value="InterPro"/>
</dbReference>
<comment type="similarity">
    <text evidence="2">Belongs to the EamA transporter family.</text>
</comment>
<evidence type="ECO:0000313" key="5">
    <source>
        <dbReference type="EMBL" id="KPV44430.1"/>
    </source>
</evidence>
<keyword evidence="3" id="KW-0472">Membrane</keyword>